<evidence type="ECO:0000313" key="3">
    <source>
        <dbReference type="Proteomes" id="UP000516380"/>
    </source>
</evidence>
<accession>A0A7G1IKC7</accession>
<evidence type="ECO:0000313" key="2">
    <source>
        <dbReference type="EMBL" id="BCI90239.1"/>
    </source>
</evidence>
<keyword evidence="3" id="KW-1185">Reference proteome</keyword>
<dbReference type="EMBL" id="AP023343">
    <property type="protein sequence ID" value="BCI90239.1"/>
    <property type="molecule type" value="Genomic_DNA"/>
</dbReference>
<evidence type="ECO:0000256" key="1">
    <source>
        <dbReference type="SAM" id="MobiDB-lite"/>
    </source>
</evidence>
<organism evidence="2 3">
    <name type="scientific">Mycobacterium kansasii</name>
    <dbReference type="NCBI Taxonomy" id="1768"/>
    <lineage>
        <taxon>Bacteria</taxon>
        <taxon>Bacillati</taxon>
        <taxon>Actinomycetota</taxon>
        <taxon>Actinomycetes</taxon>
        <taxon>Mycobacteriales</taxon>
        <taxon>Mycobacteriaceae</taxon>
        <taxon>Mycobacterium</taxon>
    </lineage>
</organism>
<feature type="region of interest" description="Disordered" evidence="1">
    <location>
        <begin position="103"/>
        <end position="149"/>
    </location>
</feature>
<feature type="compositionally biased region" description="Polar residues" evidence="1">
    <location>
        <begin position="103"/>
        <end position="116"/>
    </location>
</feature>
<dbReference type="Proteomes" id="UP000516380">
    <property type="component" value="Chromosome"/>
</dbReference>
<dbReference type="AlphaFoldDB" id="A0A7G1IKC7"/>
<sequence>MISPDIGEQGADTQLEHLTVRSAAANTEFADIRLIERFFKHVDEWLAGAGEGAQVIIVNNTPPENVIDHVVVRYTRDPETPPLGVIDSETGGVVVKKTRCRTQTMMGNRTGTQDKSNGIGRSAQPDLARSGGDRSHGPVHVVRSREAFR</sequence>
<proteinExistence type="predicted"/>
<name>A0A7G1IKC7_MYCKA</name>
<reference evidence="2 3" key="1">
    <citation type="submission" date="2020-07" db="EMBL/GenBank/DDBJ databases">
        <title>Mycobacterium kansasii (former subtype) with zoonotic potential isolated from diseased indoor pet cat, Japan.</title>
        <authorList>
            <person name="Fukano H."/>
            <person name="Terazono T."/>
            <person name="Hoshino Y."/>
        </authorList>
    </citation>
    <scope>NUCLEOTIDE SEQUENCE [LARGE SCALE GENOMIC DNA]</scope>
    <source>
        <strain evidence="2 3">Kuro-I</strain>
    </source>
</reference>
<protein>
    <submittedName>
        <fullName evidence="2">Uncharacterized protein</fullName>
    </submittedName>
</protein>
<gene>
    <name evidence="2" type="ORF">NIIDMKKI_54450</name>
</gene>